<evidence type="ECO:0000256" key="1">
    <source>
        <dbReference type="ARBA" id="ARBA00023015"/>
    </source>
</evidence>
<evidence type="ECO:0000259" key="4">
    <source>
        <dbReference type="PROSITE" id="PS01124"/>
    </source>
</evidence>
<sequence length="271" mass="27609">MPGPAACAVTRAAGALPTLGSMYAERASRLDGAVVWTRTVPTAPGPARPVLPDGCMDLLWTDGTLYVAGPDTRAHPPGETPAGADARYDGVRFAPGAAPALLGVPAHELRDRRVELADLWPAARVRALAGLVGGAPDPAAALEDLALRHAADAPQPDPVLRAVARRLDAGATVAAAAEAAGLSARHLHRRSLAAFGYGPKTLARILRLQRALALVRDGVPYAEAALAAGCADQAHLSREVRGLAGTTLGAYTASLSANSETPQPSGSSTTA</sequence>
<dbReference type="InterPro" id="IPR018060">
    <property type="entry name" value="HTH_AraC"/>
</dbReference>
<name>A0ABQ3DJZ5_9ACTN</name>
<evidence type="ECO:0000313" key="6">
    <source>
        <dbReference type="Proteomes" id="UP000599437"/>
    </source>
</evidence>
<dbReference type="PROSITE" id="PS01124">
    <property type="entry name" value="HTH_ARAC_FAMILY_2"/>
    <property type="match status" value="1"/>
</dbReference>
<dbReference type="Pfam" id="PF20240">
    <property type="entry name" value="DUF6597"/>
    <property type="match status" value="1"/>
</dbReference>
<accession>A0ABQ3DJZ5</accession>
<evidence type="ECO:0000256" key="3">
    <source>
        <dbReference type="ARBA" id="ARBA00023163"/>
    </source>
</evidence>
<dbReference type="InterPro" id="IPR046532">
    <property type="entry name" value="DUF6597"/>
</dbReference>
<dbReference type="PANTHER" id="PTHR46796">
    <property type="entry name" value="HTH-TYPE TRANSCRIPTIONAL ACTIVATOR RHAS-RELATED"/>
    <property type="match status" value="1"/>
</dbReference>
<dbReference type="PANTHER" id="PTHR46796:SF15">
    <property type="entry name" value="BLL1074 PROTEIN"/>
    <property type="match status" value="1"/>
</dbReference>
<keyword evidence="1" id="KW-0805">Transcription regulation</keyword>
<dbReference type="EMBL" id="BMVO01000005">
    <property type="protein sequence ID" value="GHA99545.1"/>
    <property type="molecule type" value="Genomic_DNA"/>
</dbReference>
<evidence type="ECO:0000313" key="5">
    <source>
        <dbReference type="EMBL" id="GHA99545.1"/>
    </source>
</evidence>
<reference evidence="6" key="1">
    <citation type="journal article" date="2019" name="Int. J. Syst. Evol. Microbiol.">
        <title>The Global Catalogue of Microorganisms (GCM) 10K type strain sequencing project: providing services to taxonomists for standard genome sequencing and annotation.</title>
        <authorList>
            <consortium name="The Broad Institute Genomics Platform"/>
            <consortium name="The Broad Institute Genome Sequencing Center for Infectious Disease"/>
            <person name="Wu L."/>
            <person name="Ma J."/>
        </authorList>
    </citation>
    <scope>NUCLEOTIDE SEQUENCE [LARGE SCALE GENOMIC DNA]</scope>
    <source>
        <strain evidence="6">JCM 4737</strain>
    </source>
</reference>
<evidence type="ECO:0000256" key="2">
    <source>
        <dbReference type="ARBA" id="ARBA00023125"/>
    </source>
</evidence>
<keyword evidence="3" id="KW-0804">Transcription</keyword>
<organism evidence="5 6">
    <name type="scientific">Streptomyces chryseus</name>
    <dbReference type="NCBI Taxonomy" id="68186"/>
    <lineage>
        <taxon>Bacteria</taxon>
        <taxon>Bacillati</taxon>
        <taxon>Actinomycetota</taxon>
        <taxon>Actinomycetes</taxon>
        <taxon>Kitasatosporales</taxon>
        <taxon>Streptomycetaceae</taxon>
        <taxon>Streptomyces</taxon>
    </lineage>
</organism>
<comment type="caution">
    <text evidence="5">The sequence shown here is derived from an EMBL/GenBank/DDBJ whole genome shotgun (WGS) entry which is preliminary data.</text>
</comment>
<gene>
    <name evidence="5" type="ORF">GCM10010346_22970</name>
</gene>
<keyword evidence="2" id="KW-0238">DNA-binding</keyword>
<dbReference type="Gene3D" id="1.10.10.60">
    <property type="entry name" value="Homeodomain-like"/>
    <property type="match status" value="1"/>
</dbReference>
<keyword evidence="6" id="KW-1185">Reference proteome</keyword>
<proteinExistence type="predicted"/>
<dbReference type="Pfam" id="PF12833">
    <property type="entry name" value="HTH_18"/>
    <property type="match status" value="1"/>
</dbReference>
<dbReference type="SMART" id="SM00342">
    <property type="entry name" value="HTH_ARAC"/>
    <property type="match status" value="1"/>
</dbReference>
<protein>
    <submittedName>
        <fullName evidence="5">AraC family transcriptional regulator</fullName>
    </submittedName>
</protein>
<dbReference type="Proteomes" id="UP000599437">
    <property type="component" value="Unassembled WGS sequence"/>
</dbReference>
<feature type="domain" description="HTH araC/xylS-type" evidence="4">
    <location>
        <begin position="157"/>
        <end position="254"/>
    </location>
</feature>
<dbReference type="InterPro" id="IPR050204">
    <property type="entry name" value="AraC_XylS_family_regulators"/>
</dbReference>